<organism evidence="2 3">
    <name type="scientific">Methanobacterium paludis (strain DSM 25820 / JCM 18151 / SWAN1)</name>
    <dbReference type="NCBI Taxonomy" id="868131"/>
    <lineage>
        <taxon>Archaea</taxon>
        <taxon>Methanobacteriati</taxon>
        <taxon>Methanobacteriota</taxon>
        <taxon>Methanomada group</taxon>
        <taxon>Methanobacteria</taxon>
        <taxon>Methanobacteriales</taxon>
        <taxon>Methanobacteriaceae</taxon>
        <taxon>Methanobacterium</taxon>
    </lineage>
</organism>
<dbReference type="OrthoDB" id="61834at2157"/>
<dbReference type="RefSeq" id="WP_013824950.1">
    <property type="nucleotide sequence ID" value="NC_015574.1"/>
</dbReference>
<protein>
    <submittedName>
        <fullName evidence="2">TfuA-like core domain-containing protein</fullName>
    </submittedName>
</protein>
<dbReference type="AlphaFoldDB" id="F6D3N1"/>
<gene>
    <name evidence="2" type="ordered locus">MSWAN_0406</name>
</gene>
<dbReference type="Proteomes" id="UP000009231">
    <property type="component" value="Chromosome"/>
</dbReference>
<dbReference type="Pfam" id="PF07812">
    <property type="entry name" value="TfuA"/>
    <property type="match status" value="1"/>
</dbReference>
<sequence>MITSKKIIVFTGTSIHPDEARGILDADYRPPVGRGDVIKALNDKPELIAIIDGVFHKRPAVSHKEILKALNEGVTVVGGASMGALRASELEDFGMIGIGTVYRDYKEGIIEADDDVAVVFNPKTLEQLSEAFISMIYNFKAALKKGLIDEDDFKRLIESAKSIYYPKRTYKRVLKDTNIDEEKKAVLQKFLDEKAKDIKREDALKVLEYIKEYIKK</sequence>
<dbReference type="STRING" id="868131.MSWAN_0406"/>
<dbReference type="EMBL" id="CP002772">
    <property type="protein sequence ID" value="AEG17448.1"/>
    <property type="molecule type" value="Genomic_DNA"/>
</dbReference>
<dbReference type="InterPro" id="IPR012924">
    <property type="entry name" value="TfuA_core"/>
</dbReference>
<evidence type="ECO:0000313" key="3">
    <source>
        <dbReference type="Proteomes" id="UP000009231"/>
    </source>
</evidence>
<dbReference type="eggNOG" id="arCOG05002">
    <property type="taxonomic scope" value="Archaea"/>
</dbReference>
<dbReference type="KEGG" id="mew:MSWAN_0406"/>
<evidence type="ECO:0000259" key="1">
    <source>
        <dbReference type="Pfam" id="PF07812"/>
    </source>
</evidence>
<name>F6D3N1_METPW</name>
<dbReference type="NCBIfam" id="NF033432">
    <property type="entry name" value="ThioGly_TfuA_rel"/>
    <property type="match status" value="1"/>
</dbReference>
<keyword evidence="3" id="KW-1185">Reference proteome</keyword>
<reference evidence="2 3" key="1">
    <citation type="journal article" date="2014" name="Int. J. Syst. Evol. Microbiol.">
        <title>Methanobacterium paludis sp. nov. and a novel strain of Methanobacterium lacus isolated from northern peatlands.</title>
        <authorList>
            <person name="Cadillo-Quiroz H."/>
            <person name="Brauer S.L."/>
            <person name="Goodson N."/>
            <person name="Yavitt J.B."/>
            <person name="Zinder S.H."/>
        </authorList>
    </citation>
    <scope>NUCLEOTIDE SEQUENCE [LARGE SCALE GENOMIC DNA]</scope>
    <source>
        <strain evidence="3">DSM 25820 / JCM 18151 / SWAN1</strain>
    </source>
</reference>
<feature type="domain" description="TfuA-like core" evidence="1">
    <location>
        <begin position="52"/>
        <end position="169"/>
    </location>
</feature>
<proteinExistence type="predicted"/>
<dbReference type="HOGENOM" id="CLU_090311_0_0_2"/>
<evidence type="ECO:0000313" key="2">
    <source>
        <dbReference type="EMBL" id="AEG17448.1"/>
    </source>
</evidence>
<dbReference type="GeneID" id="10667890"/>
<accession>F6D3N1</accession>